<feature type="chain" id="PRO_5017248068" description="RdlA protein" evidence="1">
    <location>
        <begin position="25"/>
        <end position="110"/>
    </location>
</feature>
<accession>A0A1I1CGG8</accession>
<proteinExistence type="predicted"/>
<dbReference type="AlphaFoldDB" id="A0A1I1CGG8"/>
<evidence type="ECO:0000256" key="1">
    <source>
        <dbReference type="SAM" id="SignalP"/>
    </source>
</evidence>
<protein>
    <recommendedName>
        <fullName evidence="4">RdlA protein</fullName>
    </recommendedName>
</protein>
<evidence type="ECO:0008006" key="4">
    <source>
        <dbReference type="Google" id="ProtNLM"/>
    </source>
</evidence>
<keyword evidence="1" id="KW-0732">Signal</keyword>
<evidence type="ECO:0000313" key="2">
    <source>
        <dbReference type="EMBL" id="SFB59780.1"/>
    </source>
</evidence>
<feature type="signal peptide" evidence="1">
    <location>
        <begin position="1"/>
        <end position="24"/>
    </location>
</feature>
<gene>
    <name evidence="2" type="ORF">SAMN05216266_12455</name>
</gene>
<organism evidence="2 3">
    <name type="scientific">Amycolatopsis marina</name>
    <dbReference type="NCBI Taxonomy" id="490629"/>
    <lineage>
        <taxon>Bacteria</taxon>
        <taxon>Bacillati</taxon>
        <taxon>Actinomycetota</taxon>
        <taxon>Actinomycetes</taxon>
        <taxon>Pseudonocardiales</taxon>
        <taxon>Pseudonocardiaceae</taxon>
        <taxon>Amycolatopsis</taxon>
    </lineage>
</organism>
<evidence type="ECO:0000313" key="3">
    <source>
        <dbReference type="Proteomes" id="UP000243799"/>
    </source>
</evidence>
<dbReference type="STRING" id="490629.SAMN05216266_12455"/>
<name>A0A1I1CGG8_9PSEU</name>
<sequence>MLKKAAIVAATTGALMLAGSPAFATGGGDGIDNNDHNNHTGQVGLVNVNDVLNHNNVGLCDLNVNVLAVQVRDVLNDLGVAVPVLSPQSPAANETVAPDICVADTEVDGH</sequence>
<keyword evidence="3" id="KW-1185">Reference proteome</keyword>
<dbReference type="RefSeq" id="WP_091677920.1">
    <property type="nucleotide sequence ID" value="NZ_FOKG01000024.1"/>
</dbReference>
<dbReference type="Proteomes" id="UP000243799">
    <property type="component" value="Unassembled WGS sequence"/>
</dbReference>
<reference evidence="3" key="1">
    <citation type="submission" date="2016-10" db="EMBL/GenBank/DDBJ databases">
        <authorList>
            <person name="Varghese N."/>
            <person name="Submissions S."/>
        </authorList>
    </citation>
    <scope>NUCLEOTIDE SEQUENCE [LARGE SCALE GENOMIC DNA]</scope>
    <source>
        <strain evidence="3">CGMCC 4.3568</strain>
    </source>
</reference>
<dbReference type="EMBL" id="FOKG01000024">
    <property type="protein sequence ID" value="SFB59780.1"/>
    <property type="molecule type" value="Genomic_DNA"/>
</dbReference>